<sequence>MTSHSGSDSSLLVKEKRDGFSKPTIRALALRAGYCCSLSECRRPTVGPSEAGPDKHVNIGVASHISAAAPGGPRYDSSMTPEQRSSILNGIWLCQTHSRLIDVDKDSFPTHRLHEIKLAHETAQVARLAGTSAPTLDSDFIALGPDLVFTGELIGIEKNIWSFRLDHFVVGDLSDLIRFGENFTNLDLYDRFVLVNAIGDGRELAAGPRWSKQHNQLSLSVAVIESFPRIDAHNLPMDIALNEVNDIFITNGDLATVRGLDSLPQKIKLCLSTNRGEIWFHPSLGTRIREYAQVFFGSPWLSRLIKLETIRMACIPHAEHDPNQRMTPLMSVRKVEVVEMLSTHGSNGFFPFRFQLDIEGVGTWDREIPIYISRDL</sequence>
<protein>
    <submittedName>
        <fullName evidence="1">Putative lysogenic conversion protein</fullName>
    </submittedName>
</protein>
<comment type="caution">
    <text evidence="1">The sequence shown here is derived from an EMBL/GenBank/DDBJ whole genome shotgun (WGS) entry which is preliminary data.</text>
</comment>
<name>A0A3M4AYV6_9PSED</name>
<dbReference type="SUPFAM" id="SSF160719">
    <property type="entry name" value="gpW/gp25-like"/>
    <property type="match status" value="1"/>
</dbReference>
<dbReference type="EMBL" id="RBQE01000115">
    <property type="protein sequence ID" value="RMP12057.1"/>
    <property type="molecule type" value="Genomic_DNA"/>
</dbReference>
<proteinExistence type="predicted"/>
<evidence type="ECO:0000313" key="2">
    <source>
        <dbReference type="Proteomes" id="UP000281604"/>
    </source>
</evidence>
<organism evidence="1 2">
    <name type="scientific">Pseudomonas syringae pv. persicae</name>
    <dbReference type="NCBI Taxonomy" id="237306"/>
    <lineage>
        <taxon>Bacteria</taxon>
        <taxon>Pseudomonadati</taxon>
        <taxon>Pseudomonadota</taxon>
        <taxon>Gammaproteobacteria</taxon>
        <taxon>Pseudomonadales</taxon>
        <taxon>Pseudomonadaceae</taxon>
        <taxon>Pseudomonas</taxon>
    </lineage>
</organism>
<accession>A0A3M4AYV6</accession>
<dbReference type="Proteomes" id="UP000281604">
    <property type="component" value="Unassembled WGS sequence"/>
</dbReference>
<gene>
    <name evidence="1" type="ORF">ALQ30_00473</name>
</gene>
<dbReference type="AlphaFoldDB" id="A0A3M4AYV6"/>
<dbReference type="Gene3D" id="3.10.450.40">
    <property type="match status" value="1"/>
</dbReference>
<evidence type="ECO:0000313" key="1">
    <source>
        <dbReference type="EMBL" id="RMP12057.1"/>
    </source>
</evidence>
<reference evidence="1 2" key="1">
    <citation type="submission" date="2018-08" db="EMBL/GenBank/DDBJ databases">
        <title>Recombination of ecologically and evolutionarily significant loci maintains genetic cohesion in the Pseudomonas syringae species complex.</title>
        <authorList>
            <person name="Dillon M."/>
            <person name="Thakur S."/>
            <person name="Almeida R.N.D."/>
            <person name="Weir B.S."/>
            <person name="Guttman D.S."/>
        </authorList>
    </citation>
    <scope>NUCLEOTIDE SEQUENCE [LARGE SCALE GENOMIC DNA]</scope>
    <source>
        <strain evidence="1 2">ICMP 3706</strain>
    </source>
</reference>